<dbReference type="AlphaFoldDB" id="A0A0D3JSI2"/>
<evidence type="ECO:0000256" key="5">
    <source>
        <dbReference type="ARBA" id="ARBA00023163"/>
    </source>
</evidence>
<dbReference type="EnsemblProtists" id="EOD26467">
    <property type="protein sequence ID" value="EOD26467"/>
    <property type="gene ID" value="EMIHUDRAFT_450287"/>
</dbReference>
<dbReference type="Pfam" id="PF03849">
    <property type="entry name" value="Tfb2"/>
    <property type="match status" value="2"/>
</dbReference>
<accession>A0A0D3JSI2</accession>
<dbReference type="GO" id="GO:0000439">
    <property type="term" value="C:transcription factor TFIIH core complex"/>
    <property type="evidence" value="ECO:0007669"/>
    <property type="project" value="InterPro"/>
</dbReference>
<dbReference type="Proteomes" id="UP000013827">
    <property type="component" value="Unassembled WGS sequence"/>
</dbReference>
<evidence type="ECO:0000313" key="11">
    <source>
        <dbReference type="Proteomes" id="UP000013827"/>
    </source>
</evidence>
<dbReference type="RefSeq" id="XP_005778896.1">
    <property type="nucleotide sequence ID" value="XM_005778839.1"/>
</dbReference>
<evidence type="ECO:0000256" key="4">
    <source>
        <dbReference type="ARBA" id="ARBA00023015"/>
    </source>
</evidence>
<protein>
    <recommendedName>
        <fullName evidence="8">General transcription factor IIH subunit 4</fullName>
    </recommendedName>
</protein>
<evidence type="ECO:0000256" key="3">
    <source>
        <dbReference type="ARBA" id="ARBA00022763"/>
    </source>
</evidence>
<dbReference type="PANTHER" id="PTHR13152:SF0">
    <property type="entry name" value="GENERAL TRANSCRIPTION FACTOR IIH SUBUNIT 4"/>
    <property type="match status" value="1"/>
</dbReference>
<comment type="subcellular location">
    <subcellularLocation>
        <location evidence="1 8">Nucleus</location>
    </subcellularLocation>
</comment>
<keyword evidence="5 8" id="KW-0804">Transcription</keyword>
<comment type="similarity">
    <text evidence="2 8">Belongs to the TFB2 family.</text>
</comment>
<evidence type="ECO:0000259" key="9">
    <source>
        <dbReference type="Pfam" id="PF18307"/>
    </source>
</evidence>
<sequence>MAVAADALVQYLSSLPPVNLDRLYADSWVCHALLRALPPLARLYVVRLAAAHGSLPKALVDSWPARVREAAKRHEESMQQLHLLRLVHRVPAAGSGQEQLRLHEAFGAAMLDSLGQGPPGLADDASARHGKDKNMVGADELERMGAAKWERLMSRVWKVLLAYTNFRLYAHSSSELRARVLRSFALLSYQLPGLIVGSLTRTSIQHAVDSGVDAAAIVAYLERNAHPLMAAQTPVLPETVVNQIHLWAKERSRMAADRCKLYDAFDSLRRFDEACTYAREIGAHLWSRRFPEERNLHKCSLAVRAEAHGSMKSFLRAAA</sequence>
<dbReference type="PANTHER" id="PTHR13152">
    <property type="entry name" value="TFIIH, POLYPEPTIDE 4"/>
    <property type="match status" value="1"/>
</dbReference>
<evidence type="ECO:0000313" key="10">
    <source>
        <dbReference type="EnsemblProtists" id="EOD26467"/>
    </source>
</evidence>
<dbReference type="GO" id="GO:0001671">
    <property type="term" value="F:ATPase activator activity"/>
    <property type="evidence" value="ECO:0007669"/>
    <property type="project" value="InterPro"/>
</dbReference>
<dbReference type="KEGG" id="ehx:EMIHUDRAFT_450287"/>
<evidence type="ECO:0000256" key="2">
    <source>
        <dbReference type="ARBA" id="ARBA00007132"/>
    </source>
</evidence>
<dbReference type="GO" id="GO:0003690">
    <property type="term" value="F:double-stranded DNA binding"/>
    <property type="evidence" value="ECO:0007669"/>
    <property type="project" value="TreeGrafter"/>
</dbReference>
<dbReference type="eggNOG" id="KOG3471">
    <property type="taxonomic scope" value="Eukaryota"/>
</dbReference>
<dbReference type="PaxDb" id="2903-EOD26467"/>
<organism evidence="10 11">
    <name type="scientific">Emiliania huxleyi (strain CCMP1516)</name>
    <dbReference type="NCBI Taxonomy" id="280463"/>
    <lineage>
        <taxon>Eukaryota</taxon>
        <taxon>Haptista</taxon>
        <taxon>Haptophyta</taxon>
        <taxon>Prymnesiophyceae</taxon>
        <taxon>Isochrysidales</taxon>
        <taxon>Noelaerhabdaceae</taxon>
        <taxon>Emiliania</taxon>
    </lineage>
</organism>
<evidence type="ECO:0000256" key="8">
    <source>
        <dbReference type="RuleBase" id="RU364024"/>
    </source>
</evidence>
<dbReference type="HOGENOM" id="CLU_027280_0_0_1"/>
<feature type="domain" description="Transcription factor Tfb2 C-terminal" evidence="9">
    <location>
        <begin position="242"/>
        <end position="316"/>
    </location>
</feature>
<dbReference type="STRING" id="2903.R1CUX6"/>
<dbReference type="InterPro" id="IPR040662">
    <property type="entry name" value="Tfb2_C"/>
</dbReference>
<evidence type="ECO:0000256" key="6">
    <source>
        <dbReference type="ARBA" id="ARBA00023204"/>
    </source>
</evidence>
<dbReference type="Gene3D" id="3.30.70.2610">
    <property type="match status" value="1"/>
</dbReference>
<dbReference type="GO" id="GO:0005675">
    <property type="term" value="C:transcription factor TFIIH holo complex"/>
    <property type="evidence" value="ECO:0007669"/>
    <property type="project" value="TreeGrafter"/>
</dbReference>
<keyword evidence="6 8" id="KW-0234">DNA repair</keyword>
<keyword evidence="3 8" id="KW-0227">DNA damage</keyword>
<proteinExistence type="inferred from homology"/>
<comment type="function">
    <text evidence="8">Component of the general transcription and DNA repair factor IIH (TFIIH) core complex which is involved in general and transcription-coupled nucleotide excision repair (NER) of damaged DNA.</text>
</comment>
<keyword evidence="11" id="KW-1185">Reference proteome</keyword>
<name>A0A0D3JSI2_EMIH1</name>
<evidence type="ECO:0000256" key="1">
    <source>
        <dbReference type="ARBA" id="ARBA00004123"/>
    </source>
</evidence>
<keyword evidence="7 8" id="KW-0539">Nucleus</keyword>
<evidence type="ECO:0000256" key="7">
    <source>
        <dbReference type="ARBA" id="ARBA00023242"/>
    </source>
</evidence>
<dbReference type="Pfam" id="PF18307">
    <property type="entry name" value="Tfb2_C"/>
    <property type="match status" value="1"/>
</dbReference>
<dbReference type="GO" id="GO:0006289">
    <property type="term" value="P:nucleotide-excision repair"/>
    <property type="evidence" value="ECO:0007669"/>
    <property type="project" value="InterPro"/>
</dbReference>
<dbReference type="InterPro" id="IPR004598">
    <property type="entry name" value="TFIIH_p52/Tfb2"/>
</dbReference>
<reference evidence="10" key="2">
    <citation type="submission" date="2024-10" db="UniProtKB">
        <authorList>
            <consortium name="EnsemblProtists"/>
        </authorList>
    </citation>
    <scope>IDENTIFICATION</scope>
</reference>
<reference evidence="11" key="1">
    <citation type="journal article" date="2013" name="Nature">
        <title>Pan genome of the phytoplankton Emiliania underpins its global distribution.</title>
        <authorList>
            <person name="Read B.A."/>
            <person name="Kegel J."/>
            <person name="Klute M.J."/>
            <person name="Kuo A."/>
            <person name="Lefebvre S.C."/>
            <person name="Maumus F."/>
            <person name="Mayer C."/>
            <person name="Miller J."/>
            <person name="Monier A."/>
            <person name="Salamov A."/>
            <person name="Young J."/>
            <person name="Aguilar M."/>
            <person name="Claverie J.M."/>
            <person name="Frickenhaus S."/>
            <person name="Gonzalez K."/>
            <person name="Herman E.K."/>
            <person name="Lin Y.C."/>
            <person name="Napier J."/>
            <person name="Ogata H."/>
            <person name="Sarno A.F."/>
            <person name="Shmutz J."/>
            <person name="Schroeder D."/>
            <person name="de Vargas C."/>
            <person name="Verret F."/>
            <person name="von Dassow P."/>
            <person name="Valentin K."/>
            <person name="Van de Peer Y."/>
            <person name="Wheeler G."/>
            <person name="Dacks J.B."/>
            <person name="Delwiche C.F."/>
            <person name="Dyhrman S.T."/>
            <person name="Glockner G."/>
            <person name="John U."/>
            <person name="Richards T."/>
            <person name="Worden A.Z."/>
            <person name="Zhang X."/>
            <person name="Grigoriev I.V."/>
            <person name="Allen A.E."/>
            <person name="Bidle K."/>
            <person name="Borodovsky M."/>
            <person name="Bowler C."/>
            <person name="Brownlee C."/>
            <person name="Cock J.M."/>
            <person name="Elias M."/>
            <person name="Gladyshev V.N."/>
            <person name="Groth M."/>
            <person name="Guda C."/>
            <person name="Hadaegh A."/>
            <person name="Iglesias-Rodriguez M.D."/>
            <person name="Jenkins J."/>
            <person name="Jones B.M."/>
            <person name="Lawson T."/>
            <person name="Leese F."/>
            <person name="Lindquist E."/>
            <person name="Lobanov A."/>
            <person name="Lomsadze A."/>
            <person name="Malik S.B."/>
            <person name="Marsh M.E."/>
            <person name="Mackinder L."/>
            <person name="Mock T."/>
            <person name="Mueller-Roeber B."/>
            <person name="Pagarete A."/>
            <person name="Parker M."/>
            <person name="Probert I."/>
            <person name="Quesneville H."/>
            <person name="Raines C."/>
            <person name="Rensing S.A."/>
            <person name="Riano-Pachon D.M."/>
            <person name="Richier S."/>
            <person name="Rokitta S."/>
            <person name="Shiraiwa Y."/>
            <person name="Soanes D.M."/>
            <person name="van der Giezen M."/>
            <person name="Wahlund T.M."/>
            <person name="Williams B."/>
            <person name="Wilson W."/>
            <person name="Wolfe G."/>
            <person name="Wurch L.L."/>
        </authorList>
    </citation>
    <scope>NUCLEOTIDE SEQUENCE</scope>
</reference>
<keyword evidence="4 8" id="KW-0805">Transcription regulation</keyword>
<dbReference type="GeneID" id="17272013"/>